<proteinExistence type="predicted"/>
<organism evidence="1 2">
    <name type="scientific">Lutispora saccharofermentans</name>
    <dbReference type="NCBI Taxonomy" id="3024236"/>
    <lineage>
        <taxon>Bacteria</taxon>
        <taxon>Bacillati</taxon>
        <taxon>Bacillota</taxon>
        <taxon>Clostridia</taxon>
        <taxon>Lutisporales</taxon>
        <taxon>Lutisporaceae</taxon>
        <taxon>Lutispora</taxon>
    </lineage>
</organism>
<dbReference type="EMBL" id="JAJEKE010000009">
    <property type="protein sequence ID" value="MCQ1530144.1"/>
    <property type="molecule type" value="Genomic_DNA"/>
</dbReference>
<protein>
    <submittedName>
        <fullName evidence="1">(Fe-S)-binding protein</fullName>
    </submittedName>
</protein>
<dbReference type="Proteomes" id="UP001651880">
    <property type="component" value="Unassembled WGS sequence"/>
</dbReference>
<name>A0ABT1NFY9_9FIRM</name>
<evidence type="ECO:0000313" key="1">
    <source>
        <dbReference type="EMBL" id="MCQ1530144.1"/>
    </source>
</evidence>
<reference evidence="1 2" key="1">
    <citation type="submission" date="2021-10" db="EMBL/GenBank/DDBJ databases">
        <title>Lutispora strain m25 sp. nov., a thermophilic, non-spore-forming bacterium isolated from a lab-scale methanogenic bioreactor digesting anaerobic sludge.</title>
        <authorList>
            <person name="El Houari A."/>
            <person name="Mcdonald J."/>
        </authorList>
    </citation>
    <scope>NUCLEOTIDE SEQUENCE [LARGE SCALE GENOMIC DNA]</scope>
    <source>
        <strain evidence="2">m25</strain>
    </source>
</reference>
<dbReference type="RefSeq" id="WP_255227661.1">
    <property type="nucleotide sequence ID" value="NZ_JAJEKE010000009.1"/>
</dbReference>
<accession>A0ABT1NFY9</accession>
<comment type="caution">
    <text evidence="1">The sequence shown here is derived from an EMBL/GenBank/DDBJ whole genome shotgun (WGS) entry which is preliminary data.</text>
</comment>
<keyword evidence="2" id="KW-1185">Reference proteome</keyword>
<gene>
    <name evidence="1" type="ORF">LJD61_11375</name>
</gene>
<evidence type="ECO:0000313" key="2">
    <source>
        <dbReference type="Proteomes" id="UP001651880"/>
    </source>
</evidence>
<sequence>MSGIRIPSIKISDIDMGTCYFNPGCALSIYKPESGQKLLNMLNKHFGPVQLHSICCHHDPKLPHGSTIINNCAGCDRRFRSLYEGIKTISLWEVLDSIENLPLPDHTGLTVSVQDSCSYRPKPQVHAAVRRILRKMNMEIIESKYSGTRSICCGDNFYPQLSIGKVTELQKKRAAQMPCQDVVVYCVSCIKSMAIGGKVPHHMADLVLNEETEPQETRIDVYHDTLNKYIDEH</sequence>